<keyword evidence="1" id="KW-0812">Transmembrane</keyword>
<keyword evidence="4" id="KW-1185">Reference proteome</keyword>
<sequence precursor="true">MYNQTHDALKKIVLLIFFFISYLGYSQNMTIKANVVDTNTQTVVRNAVGIVKRVRDSVLLDFKRSDKYGHMEFTLPIDTVEFTIIHPEYGIFRAFFFGSKETNEFIMDTLAMPDKSTALDEVLIYANRNPIYYRGDTLVYVADSFKVKENAVVEDLIRKLPGMTIDENGKIKNQGKEIGQVLVDGDEFFGNDPTIATKNLAAKGVQTVEVYEKDAEDGSDEKVQVLDLRLKDEAKKGYFGKVNLAGGLDKFTPVNRGFYEGEFLLNSYNKNRKMAVYALGSNTPKTNLNGSDMYKFGLSEGRDWMAENDDLESFSGGGQGENEGIPNTFKGGFYLDQKFNKGARVRLNYAFSQFGVKTQTNSRSQYLLTDTSYTTDLNSYTKESYLQHQVGIKYSQRIDSLTRFEIEPKFQWNKTNQNSLSRTEFLSQRDTLTRYTTIDNGTEAIGSNLNTTFRLYKDFKNKNRKLIARYNFVGINNRSDGTLLSQDINANTDTVNYSFDQLKQNRSNSMAHTAYADYFEPLGKRFKLEFDYEFYGNNNSQRKTTLNPISGEYVDVDTLYSNQFKTDRQQHRAGAFLIYENPKLRVSVGSRFRTIDIDNRNIFTDSIINQNLNNVLPRIVFRYKFSQTTRVMIQYNTNSSLPSIDQLQPVLNNANPNFVQIGNSGLRPNYSHTVTGSFNTWKGLSGFYMYSGFSYSHIKDNFSSNTVFNQFGGSISQAINVKNSDFLYYWAGAGIPIKPIKDLSLQINANGNFTSTQNQINFINNDTRNTGIGTDLSLNYNGDSLRFEVGGGFDYNVPFNSLTTQSNQPYTTYNITAEIDWTLPFRLFIKTDATYNINTGRTSGYNVNYVIWNASLQRAFTKTGNLLFGIEAYDILNQNISNFRTVNNNVIVDQRTNIIRRYFMAKLTYRFNNFKTKEEDGNGWY</sequence>
<evidence type="ECO:0000313" key="3">
    <source>
        <dbReference type="EMBL" id="AEA42803.1"/>
    </source>
</evidence>
<dbReference type="EMBL" id="CP002542">
    <property type="protein sequence ID" value="AEA42803.1"/>
    <property type="molecule type" value="Genomic_DNA"/>
</dbReference>
<feature type="transmembrane region" description="Helical" evidence="1">
    <location>
        <begin position="12"/>
        <end position="31"/>
    </location>
</feature>
<gene>
    <name evidence="3" type="ordered locus">Fluta_0800</name>
</gene>
<dbReference type="InterPro" id="IPR041700">
    <property type="entry name" value="OMP_b-brl_3"/>
</dbReference>
<organism evidence="3 4">
    <name type="scientific">Fluviicola taffensis (strain DSM 16823 / NCIMB 13979 / RW262)</name>
    <dbReference type="NCBI Taxonomy" id="755732"/>
    <lineage>
        <taxon>Bacteria</taxon>
        <taxon>Pseudomonadati</taxon>
        <taxon>Bacteroidota</taxon>
        <taxon>Flavobacteriia</taxon>
        <taxon>Flavobacteriales</taxon>
        <taxon>Crocinitomicaceae</taxon>
        <taxon>Fluviicola</taxon>
    </lineage>
</organism>
<dbReference type="HOGENOM" id="CLU_012729_0_1_10"/>
<dbReference type="AlphaFoldDB" id="F2IIU6"/>
<dbReference type="SUPFAM" id="SSF56935">
    <property type="entry name" value="Porins"/>
    <property type="match status" value="1"/>
</dbReference>
<keyword evidence="1" id="KW-1133">Transmembrane helix</keyword>
<evidence type="ECO:0000256" key="1">
    <source>
        <dbReference type="SAM" id="Phobius"/>
    </source>
</evidence>
<feature type="domain" description="Outer membrane protein beta-barrel" evidence="2">
    <location>
        <begin position="457"/>
        <end position="909"/>
    </location>
</feature>
<dbReference type="KEGG" id="fte:Fluta_0800"/>
<reference evidence="4" key="2">
    <citation type="submission" date="2011-02" db="EMBL/GenBank/DDBJ databases">
        <title>The complete genome of Fluviicola taffensis DSM 16823.</title>
        <authorList>
            <consortium name="US DOE Joint Genome Institute (JGI-PGF)"/>
            <person name="Lucas S."/>
            <person name="Copeland A."/>
            <person name="Lapidus A."/>
            <person name="Bruce D."/>
            <person name="Goodwin L."/>
            <person name="Pitluck S."/>
            <person name="Kyrpides N."/>
            <person name="Mavromatis K."/>
            <person name="Ivanova N."/>
            <person name="Mikhailova N."/>
            <person name="Pagani I."/>
            <person name="Chertkov O."/>
            <person name="Detter J.C."/>
            <person name="Han C."/>
            <person name="Tapia R."/>
            <person name="Land M."/>
            <person name="Hauser L."/>
            <person name="Markowitz V."/>
            <person name="Cheng J.-F."/>
            <person name="Hugenholtz P."/>
            <person name="Woyke T."/>
            <person name="Wu D."/>
            <person name="Tindall B."/>
            <person name="Pomrenke H.G."/>
            <person name="Brambilla E."/>
            <person name="Klenk H.-P."/>
            <person name="Eisen J.A."/>
        </authorList>
    </citation>
    <scope>NUCLEOTIDE SEQUENCE [LARGE SCALE GENOMIC DNA]</scope>
    <source>
        <strain evidence="4">DSM 16823 / RW262 / RW262</strain>
    </source>
</reference>
<evidence type="ECO:0000313" key="4">
    <source>
        <dbReference type="Proteomes" id="UP000007463"/>
    </source>
</evidence>
<evidence type="ECO:0000259" key="2">
    <source>
        <dbReference type="Pfam" id="PF14905"/>
    </source>
</evidence>
<name>F2IIU6_FLUTR</name>
<protein>
    <recommendedName>
        <fullName evidence="2">Outer membrane protein beta-barrel domain-containing protein</fullName>
    </recommendedName>
</protein>
<keyword evidence="1" id="KW-0472">Membrane</keyword>
<dbReference type="Proteomes" id="UP000007463">
    <property type="component" value="Chromosome"/>
</dbReference>
<reference evidence="3 4" key="1">
    <citation type="journal article" date="2011" name="Stand. Genomic Sci.">
        <title>Complete genome sequence of the gliding freshwater bacterium Fluviicola taffensis type strain (RW262).</title>
        <authorList>
            <person name="Woyke T."/>
            <person name="Chertkov O."/>
            <person name="Lapidus A."/>
            <person name="Nolan M."/>
            <person name="Lucas S."/>
            <person name="Del Rio T.G."/>
            <person name="Tice H."/>
            <person name="Cheng J.F."/>
            <person name="Tapia R."/>
            <person name="Han C."/>
            <person name="Goodwin L."/>
            <person name="Pitluck S."/>
            <person name="Liolios K."/>
            <person name="Pagani I."/>
            <person name="Ivanova N."/>
            <person name="Huntemann M."/>
            <person name="Mavromatis K."/>
            <person name="Mikhailova N."/>
            <person name="Pati A."/>
            <person name="Chen A."/>
            <person name="Palaniappan K."/>
            <person name="Land M."/>
            <person name="Hauser L."/>
            <person name="Brambilla E.M."/>
            <person name="Rohde M."/>
            <person name="Mwirichia R."/>
            <person name="Sikorski J."/>
            <person name="Tindall B.J."/>
            <person name="Goker M."/>
            <person name="Bristow J."/>
            <person name="Eisen J.A."/>
            <person name="Markowitz V."/>
            <person name="Hugenholtz P."/>
            <person name="Klenk H.P."/>
            <person name="Kyrpides N.C."/>
        </authorList>
    </citation>
    <scope>NUCLEOTIDE SEQUENCE [LARGE SCALE GENOMIC DNA]</scope>
    <source>
        <strain evidence="4">DSM 16823 / RW262 / RW262</strain>
    </source>
</reference>
<dbReference type="Pfam" id="PF14905">
    <property type="entry name" value="OMP_b-brl_3"/>
    <property type="match status" value="1"/>
</dbReference>
<proteinExistence type="predicted"/>
<dbReference type="eggNOG" id="COG1629">
    <property type="taxonomic scope" value="Bacteria"/>
</dbReference>
<dbReference type="STRING" id="755732.Fluta_0800"/>
<accession>F2IIU6</accession>